<evidence type="ECO:0000256" key="11">
    <source>
        <dbReference type="SAM" id="Phobius"/>
    </source>
</evidence>
<dbReference type="InterPro" id="IPR017452">
    <property type="entry name" value="GPCR_Rhodpsn_7TM"/>
</dbReference>
<dbReference type="CDD" id="cd00637">
    <property type="entry name" value="7tm_classA_rhodopsin-like"/>
    <property type="match status" value="1"/>
</dbReference>
<evidence type="ECO:0000259" key="12">
    <source>
        <dbReference type="PROSITE" id="PS50262"/>
    </source>
</evidence>
<organism evidence="13 14">
    <name type="scientific">Acropora cervicornis</name>
    <name type="common">Staghorn coral</name>
    <dbReference type="NCBI Taxonomy" id="6130"/>
    <lineage>
        <taxon>Eukaryota</taxon>
        <taxon>Metazoa</taxon>
        <taxon>Cnidaria</taxon>
        <taxon>Anthozoa</taxon>
        <taxon>Hexacorallia</taxon>
        <taxon>Scleractinia</taxon>
        <taxon>Astrocoeniina</taxon>
        <taxon>Acroporidae</taxon>
        <taxon>Acropora</taxon>
    </lineage>
</organism>
<feature type="transmembrane region" description="Helical" evidence="11">
    <location>
        <begin position="109"/>
        <end position="130"/>
    </location>
</feature>
<accession>A0AAD9QLX5</accession>
<reference evidence="13" key="2">
    <citation type="journal article" date="2023" name="Science">
        <title>Genomic signatures of disease resistance in endangered staghorn corals.</title>
        <authorList>
            <person name="Vollmer S.V."/>
            <person name="Selwyn J.D."/>
            <person name="Despard B.A."/>
            <person name="Roesel C.L."/>
        </authorList>
    </citation>
    <scope>NUCLEOTIDE SEQUENCE</scope>
    <source>
        <strain evidence="13">K2</strain>
    </source>
</reference>
<feature type="transmembrane region" description="Helical" evidence="11">
    <location>
        <begin position="68"/>
        <end position="89"/>
    </location>
</feature>
<evidence type="ECO:0000256" key="1">
    <source>
        <dbReference type="ARBA" id="ARBA00004651"/>
    </source>
</evidence>
<dbReference type="SUPFAM" id="SSF81321">
    <property type="entry name" value="Family A G protein-coupled receptor-like"/>
    <property type="match status" value="1"/>
</dbReference>
<protein>
    <submittedName>
        <fullName evidence="13">Trace amine-associated receptor 6</fullName>
    </submittedName>
</protein>
<dbReference type="Gene3D" id="1.20.1070.10">
    <property type="entry name" value="Rhodopsin 7-helix transmembrane proteins"/>
    <property type="match status" value="1"/>
</dbReference>
<dbReference type="PANTHER" id="PTHR24246">
    <property type="entry name" value="OLFACTORY RECEPTOR AND ADENOSINE RECEPTOR"/>
    <property type="match status" value="1"/>
</dbReference>
<evidence type="ECO:0000256" key="5">
    <source>
        <dbReference type="ARBA" id="ARBA00023040"/>
    </source>
</evidence>
<comment type="caution">
    <text evidence="13">The sequence shown here is derived from an EMBL/GenBank/DDBJ whole genome shotgun (WGS) entry which is preliminary data.</text>
</comment>
<dbReference type="AlphaFoldDB" id="A0AAD9QLX5"/>
<evidence type="ECO:0000256" key="2">
    <source>
        <dbReference type="ARBA" id="ARBA00022475"/>
    </source>
</evidence>
<dbReference type="PRINTS" id="PR00237">
    <property type="entry name" value="GPCRRHODOPSN"/>
</dbReference>
<dbReference type="Proteomes" id="UP001249851">
    <property type="component" value="Unassembled WGS sequence"/>
</dbReference>
<dbReference type="PROSITE" id="PS00237">
    <property type="entry name" value="G_PROTEIN_RECEP_F1_1"/>
    <property type="match status" value="1"/>
</dbReference>
<comment type="similarity">
    <text evidence="10">Belongs to the G-protein coupled receptor 1 family.</text>
</comment>
<keyword evidence="2" id="KW-1003">Cell membrane</keyword>
<evidence type="ECO:0000256" key="6">
    <source>
        <dbReference type="ARBA" id="ARBA00023136"/>
    </source>
</evidence>
<feature type="domain" description="G-protein coupled receptors family 1 profile" evidence="12">
    <location>
        <begin position="47"/>
        <end position="299"/>
    </location>
</feature>
<evidence type="ECO:0000313" key="13">
    <source>
        <dbReference type="EMBL" id="KAK2563663.1"/>
    </source>
</evidence>
<evidence type="ECO:0000256" key="7">
    <source>
        <dbReference type="ARBA" id="ARBA00023170"/>
    </source>
</evidence>
<evidence type="ECO:0000313" key="14">
    <source>
        <dbReference type="Proteomes" id="UP001249851"/>
    </source>
</evidence>
<evidence type="ECO:0000256" key="9">
    <source>
        <dbReference type="ARBA" id="ARBA00023224"/>
    </source>
</evidence>
<keyword evidence="3 10" id="KW-0812">Transmembrane</keyword>
<dbReference type="GO" id="GO:0005886">
    <property type="term" value="C:plasma membrane"/>
    <property type="evidence" value="ECO:0007669"/>
    <property type="project" value="UniProtKB-SubCell"/>
</dbReference>
<reference evidence="13" key="1">
    <citation type="journal article" date="2023" name="G3 (Bethesda)">
        <title>Whole genome assembly and annotation of the endangered Caribbean coral Acropora cervicornis.</title>
        <authorList>
            <person name="Selwyn J.D."/>
            <person name="Vollmer S.V."/>
        </authorList>
    </citation>
    <scope>NUCLEOTIDE SEQUENCE</scope>
    <source>
        <strain evidence="13">K2</strain>
    </source>
</reference>
<dbReference type="PROSITE" id="PS50262">
    <property type="entry name" value="G_PROTEIN_RECEP_F1_2"/>
    <property type="match status" value="1"/>
</dbReference>
<keyword evidence="9 10" id="KW-0807">Transducer</keyword>
<keyword evidence="14" id="KW-1185">Reference proteome</keyword>
<dbReference type="GO" id="GO:0004930">
    <property type="term" value="F:G protein-coupled receptor activity"/>
    <property type="evidence" value="ECO:0007669"/>
    <property type="project" value="UniProtKB-KW"/>
</dbReference>
<dbReference type="InterPro" id="IPR000276">
    <property type="entry name" value="GPCR_Rhodpsn"/>
</dbReference>
<keyword evidence="5 10" id="KW-0297">G-protein coupled receptor</keyword>
<keyword evidence="7 10" id="KW-0675">Receptor</keyword>
<feature type="transmembrane region" description="Helical" evidence="11">
    <location>
        <begin position="151"/>
        <end position="169"/>
    </location>
</feature>
<evidence type="ECO:0000256" key="8">
    <source>
        <dbReference type="ARBA" id="ARBA00023180"/>
    </source>
</evidence>
<evidence type="ECO:0000256" key="10">
    <source>
        <dbReference type="RuleBase" id="RU000688"/>
    </source>
</evidence>
<keyword evidence="4 11" id="KW-1133">Transmembrane helix</keyword>
<gene>
    <name evidence="13" type="ORF">P5673_012637</name>
</gene>
<keyword evidence="8" id="KW-0325">Glycoprotein</keyword>
<evidence type="ECO:0000256" key="4">
    <source>
        <dbReference type="ARBA" id="ARBA00022989"/>
    </source>
</evidence>
<feature type="transmembrane region" description="Helical" evidence="11">
    <location>
        <begin position="236"/>
        <end position="256"/>
    </location>
</feature>
<comment type="subcellular location">
    <subcellularLocation>
        <location evidence="1">Cell membrane</location>
        <topology evidence="1">Multi-pass membrane protein</topology>
    </subcellularLocation>
</comment>
<sequence>MNETFPLLSEHEHEHEHEHDLGFSATAEVATVAGVLSLTFGLATIVTNSVLLFTLCKDPCNYFLSRGTTYFIASLSVSDFLAGFVVQPLYSVCMFCSAQQKPISKLCEISLILSHVTTKVSIFTVVALSVDRYLAVKLSWWYNSLVTVRKVTVCNIGVWLFCGIFEATHSEVDSESAFHLIDLHLQTTVPLLILCAIYTATYHEFRRHSRNVVFVQSNADGRSRTSIRNIRLEKKIAWTIVMIIIVLFISLLPYLITNNLEERCFEKGSSECSESSFTSVKVLSIPLLCVSCSLNPFLYAWKIPHYKQSLRLVANRTCWKCLRQNQARKMMTLNRPSVLATESLFEQMSPPVVVAEVEQDCKLS</sequence>
<proteinExistence type="inferred from homology"/>
<dbReference type="Pfam" id="PF00001">
    <property type="entry name" value="7tm_1"/>
    <property type="match status" value="1"/>
</dbReference>
<dbReference type="PANTHER" id="PTHR24246:SF27">
    <property type="entry name" value="ADENOSINE RECEPTOR, ISOFORM A"/>
    <property type="match status" value="1"/>
</dbReference>
<feature type="transmembrane region" description="Helical" evidence="11">
    <location>
        <begin position="29"/>
        <end position="56"/>
    </location>
</feature>
<feature type="transmembrane region" description="Helical" evidence="11">
    <location>
        <begin position="181"/>
        <end position="200"/>
    </location>
</feature>
<evidence type="ECO:0000256" key="3">
    <source>
        <dbReference type="ARBA" id="ARBA00022692"/>
    </source>
</evidence>
<name>A0AAD9QLX5_ACRCE</name>
<dbReference type="EMBL" id="JARQWQ010000024">
    <property type="protein sequence ID" value="KAK2563663.1"/>
    <property type="molecule type" value="Genomic_DNA"/>
</dbReference>
<keyword evidence="6 11" id="KW-0472">Membrane</keyword>